<accession>A0ACC3CSM4</accession>
<gene>
    <name evidence="1" type="ORF">LTS18_002208</name>
</gene>
<comment type="caution">
    <text evidence="1">The sequence shown here is derived from an EMBL/GenBank/DDBJ whole genome shotgun (WGS) entry which is preliminary data.</text>
</comment>
<keyword evidence="2" id="KW-1185">Reference proteome</keyword>
<protein>
    <submittedName>
        <fullName evidence="1">Uncharacterized protein</fullName>
    </submittedName>
</protein>
<dbReference type="EMBL" id="JAWDJW010012438">
    <property type="protein sequence ID" value="KAK3044090.1"/>
    <property type="molecule type" value="Genomic_DNA"/>
</dbReference>
<feature type="non-terminal residue" evidence="1">
    <location>
        <position position="1"/>
    </location>
</feature>
<dbReference type="Proteomes" id="UP001186974">
    <property type="component" value="Unassembled WGS sequence"/>
</dbReference>
<organism evidence="1 2">
    <name type="scientific">Coniosporium uncinatum</name>
    <dbReference type="NCBI Taxonomy" id="93489"/>
    <lineage>
        <taxon>Eukaryota</taxon>
        <taxon>Fungi</taxon>
        <taxon>Dikarya</taxon>
        <taxon>Ascomycota</taxon>
        <taxon>Pezizomycotina</taxon>
        <taxon>Dothideomycetes</taxon>
        <taxon>Dothideomycetes incertae sedis</taxon>
        <taxon>Coniosporium</taxon>
    </lineage>
</organism>
<reference evidence="1" key="1">
    <citation type="submission" date="2024-09" db="EMBL/GenBank/DDBJ databases">
        <title>Black Yeasts Isolated from many extreme environments.</title>
        <authorList>
            <person name="Coleine C."/>
            <person name="Stajich J.E."/>
            <person name="Selbmann L."/>
        </authorList>
    </citation>
    <scope>NUCLEOTIDE SEQUENCE</scope>
    <source>
        <strain evidence="1">CCFEE 5737</strain>
    </source>
</reference>
<feature type="non-terminal residue" evidence="1">
    <location>
        <position position="166"/>
    </location>
</feature>
<proteinExistence type="predicted"/>
<sequence length="166" mass="17873">PFTHRDAPGALTLPRLPPHAPQAKGVLDHHRPRHDEQVKYAPPQRSYSVDSTGQRPPTAAPHSNVLETQHRPPASAGSKEPPLPAPMDHGHPPQPYPGMDHHPNGGMHAGPNGMPMHLQHGPYMAVPVDQGYNTAYAPSTGYGPGPGLGPNAPGYQMRRKQVRAQQ</sequence>
<evidence type="ECO:0000313" key="2">
    <source>
        <dbReference type="Proteomes" id="UP001186974"/>
    </source>
</evidence>
<name>A0ACC3CSM4_9PEZI</name>
<evidence type="ECO:0000313" key="1">
    <source>
        <dbReference type="EMBL" id="KAK3044090.1"/>
    </source>
</evidence>